<accession>A0ABS5B5T9</accession>
<dbReference type="Proteomes" id="UP001519296">
    <property type="component" value="Unassembled WGS sequence"/>
</dbReference>
<dbReference type="SMART" id="SM00698">
    <property type="entry name" value="MORN"/>
    <property type="match status" value="3"/>
</dbReference>
<keyword evidence="2" id="KW-0472">Membrane</keyword>
<name>A0ABS5B5T9_9STRE</name>
<dbReference type="PANTHER" id="PTHR43215:SF14">
    <property type="entry name" value="RADIAL SPOKE HEAD 1 HOMOLOG"/>
    <property type="match status" value="1"/>
</dbReference>
<evidence type="ECO:0000313" key="4">
    <source>
        <dbReference type="Proteomes" id="UP001519296"/>
    </source>
</evidence>
<protein>
    <recommendedName>
        <fullName evidence="5">MORN repeat protein</fullName>
    </recommendedName>
</protein>
<dbReference type="EMBL" id="PRDG01000006">
    <property type="protein sequence ID" value="MBP2624202.1"/>
    <property type="molecule type" value="Genomic_DNA"/>
</dbReference>
<comment type="caution">
    <text evidence="3">The sequence shown here is derived from an EMBL/GenBank/DDBJ whole genome shotgun (WGS) entry which is preliminary data.</text>
</comment>
<keyword evidence="2" id="KW-0812">Transmembrane</keyword>
<organism evidence="3 4">
    <name type="scientific">Streptococcus oricebi</name>
    <dbReference type="NCBI Taxonomy" id="1547447"/>
    <lineage>
        <taxon>Bacteria</taxon>
        <taxon>Bacillati</taxon>
        <taxon>Bacillota</taxon>
        <taxon>Bacilli</taxon>
        <taxon>Lactobacillales</taxon>
        <taxon>Streptococcaceae</taxon>
        <taxon>Streptococcus</taxon>
    </lineage>
</organism>
<evidence type="ECO:0000313" key="3">
    <source>
        <dbReference type="EMBL" id="MBP2624202.1"/>
    </source>
</evidence>
<dbReference type="InterPro" id="IPR003409">
    <property type="entry name" value="MORN"/>
</dbReference>
<proteinExistence type="predicted"/>
<reference evidence="3 4" key="1">
    <citation type="submission" date="2018-02" db="EMBL/GenBank/DDBJ databases">
        <title>Draft genome sequence of Streptococcus oricebi CCUG 70868T type strain.</title>
        <authorList>
            <person name="Mendez V."/>
            <person name="Salva-Serra F."/>
            <person name="Jaen-Luchoro D."/>
            <person name="Gonzales-Siles L."/>
            <person name="Karlsson R."/>
            <person name="Engstrom-Jakobsson H."/>
            <person name="Busquets A."/>
            <person name="Gomila M."/>
            <person name="Pineiro-Iglesias B."/>
            <person name="Bennasar-Figueras A."/>
            <person name="Seeger M."/>
            <person name="Moore E."/>
        </authorList>
    </citation>
    <scope>NUCLEOTIDE SEQUENCE [LARGE SCALE GENOMIC DNA]</scope>
    <source>
        <strain evidence="3 4">CCUG 70868</strain>
    </source>
</reference>
<gene>
    <name evidence="3" type="ORF">C4K46_09665</name>
</gene>
<keyword evidence="1" id="KW-0677">Repeat</keyword>
<dbReference type="Pfam" id="PF02493">
    <property type="entry name" value="MORN"/>
    <property type="match status" value="4"/>
</dbReference>
<dbReference type="Gene3D" id="2.20.110.10">
    <property type="entry name" value="Histone H3 K4-specific methyltransferase SET7/9 N-terminal domain"/>
    <property type="match status" value="2"/>
</dbReference>
<evidence type="ECO:0008006" key="5">
    <source>
        <dbReference type="Google" id="ProtNLM"/>
    </source>
</evidence>
<keyword evidence="4" id="KW-1185">Reference proteome</keyword>
<dbReference type="RefSeq" id="WP_209628972.1">
    <property type="nucleotide sequence ID" value="NZ_PRDG01000006.1"/>
</dbReference>
<evidence type="ECO:0000256" key="1">
    <source>
        <dbReference type="ARBA" id="ARBA00022737"/>
    </source>
</evidence>
<keyword evidence="2" id="KW-1133">Transmembrane helix</keyword>
<sequence length="137" mass="15437">MDKLRKLYDRYRVYIIRQHLEWLALTVIVLSAIFVFTSGLPRKGVLSLENGAIHYDGSLVRDKMNGQGHLTFKNGDSYSGQFQNGLFHGQGTFNSAAGWKYEGEFVNGQAQGQGKLTTENKVVYEGTFKQGIYQNAH</sequence>
<dbReference type="PIRSF" id="PIRSF034300">
    <property type="entry name" value="UCP034300"/>
    <property type="match status" value="1"/>
</dbReference>
<dbReference type="InterPro" id="IPR014590">
    <property type="entry name" value="UCP034300_MORN_rpt-cont"/>
</dbReference>
<feature type="transmembrane region" description="Helical" evidence="2">
    <location>
        <begin position="20"/>
        <end position="40"/>
    </location>
</feature>
<dbReference type="SUPFAM" id="SSF82185">
    <property type="entry name" value="Histone H3 K4-specific methyltransferase SET7/9 N-terminal domain"/>
    <property type="match status" value="1"/>
</dbReference>
<dbReference type="PANTHER" id="PTHR43215">
    <property type="entry name" value="RADIAL SPOKE HEAD 1 HOMOLOG"/>
    <property type="match status" value="1"/>
</dbReference>
<evidence type="ECO:0000256" key="2">
    <source>
        <dbReference type="SAM" id="Phobius"/>
    </source>
</evidence>